<comment type="function">
    <text evidence="3 14 16">Endonuclease that specifically degrades the RNA of RNA-DNA hybrids.</text>
</comment>
<dbReference type="GO" id="GO:0005737">
    <property type="term" value="C:cytoplasm"/>
    <property type="evidence" value="ECO:0007669"/>
    <property type="project" value="UniProtKB-SubCell"/>
</dbReference>
<accession>A0A0X1KQL0</accession>
<evidence type="ECO:0000256" key="11">
    <source>
        <dbReference type="ARBA" id="ARBA00022759"/>
    </source>
</evidence>
<keyword evidence="8 14" id="KW-0963">Cytoplasm</keyword>
<comment type="cofactor">
    <cofactor evidence="14 15">
        <name>Mn(2+)</name>
        <dbReference type="ChEBI" id="CHEBI:29035"/>
    </cofactor>
    <cofactor evidence="14 15">
        <name>Mg(2+)</name>
        <dbReference type="ChEBI" id="CHEBI:18420"/>
    </cofactor>
    <text evidence="14 15">Manganese or magnesium. Binds 1 divalent metal ion per monomer in the absence of substrate. May bind a second metal ion after substrate binding.</text>
</comment>
<dbReference type="AlphaFoldDB" id="A0A0X1KQL0"/>
<evidence type="ECO:0000256" key="13">
    <source>
        <dbReference type="ARBA" id="ARBA00023211"/>
    </source>
</evidence>
<keyword evidence="12 14" id="KW-0378">Hydrolase</keyword>
<dbReference type="CDD" id="cd07182">
    <property type="entry name" value="RNase_HII_bacteria_HII_like"/>
    <property type="match status" value="1"/>
</dbReference>
<dbReference type="GO" id="GO:0003723">
    <property type="term" value="F:RNA binding"/>
    <property type="evidence" value="ECO:0007669"/>
    <property type="project" value="UniProtKB-UniRule"/>
</dbReference>
<evidence type="ECO:0000256" key="9">
    <source>
        <dbReference type="ARBA" id="ARBA00022722"/>
    </source>
</evidence>
<dbReference type="KEGG" id="phy:AJ81_03750"/>
<dbReference type="PaxDb" id="1123384-AJ81_03750"/>
<evidence type="ECO:0000256" key="16">
    <source>
        <dbReference type="RuleBase" id="RU003515"/>
    </source>
</evidence>
<evidence type="ECO:0000259" key="17">
    <source>
        <dbReference type="PROSITE" id="PS51975"/>
    </source>
</evidence>
<feature type="binding site" evidence="14 15">
    <location>
        <position position="24"/>
    </location>
    <ligand>
        <name>a divalent metal cation</name>
        <dbReference type="ChEBI" id="CHEBI:60240"/>
    </ligand>
</feature>
<dbReference type="EMBL" id="CP007141">
    <property type="protein sequence ID" value="AJC73474.1"/>
    <property type="molecule type" value="Genomic_DNA"/>
</dbReference>
<comment type="catalytic activity">
    <reaction evidence="1 14 15 16">
        <text>Endonucleolytic cleavage to 5'-phosphomonoester.</text>
        <dbReference type="EC" id="3.1.26.4"/>
    </reaction>
</comment>
<keyword evidence="13 14" id="KW-0464">Manganese</keyword>
<comment type="subcellular location">
    <subcellularLocation>
        <location evidence="4 14">Cytoplasm</location>
    </subcellularLocation>
</comment>
<evidence type="ECO:0000256" key="4">
    <source>
        <dbReference type="ARBA" id="ARBA00004496"/>
    </source>
</evidence>
<dbReference type="OrthoDB" id="9803420at2"/>
<dbReference type="InterPro" id="IPR036397">
    <property type="entry name" value="RNaseH_sf"/>
</dbReference>
<evidence type="ECO:0000313" key="18">
    <source>
        <dbReference type="EMBL" id="AJC73474.1"/>
    </source>
</evidence>
<protein>
    <recommendedName>
        <fullName evidence="7 14">Ribonuclease HII</fullName>
        <shortName evidence="14">RNase HII</shortName>
        <ecNumber evidence="6 14">3.1.26.4</ecNumber>
    </recommendedName>
</protein>
<evidence type="ECO:0000256" key="12">
    <source>
        <dbReference type="ARBA" id="ARBA00022801"/>
    </source>
</evidence>
<dbReference type="GO" id="GO:0004523">
    <property type="term" value="F:RNA-DNA hybrid ribonuclease activity"/>
    <property type="evidence" value="ECO:0007669"/>
    <property type="project" value="UniProtKB-UniRule"/>
</dbReference>
<dbReference type="InterPro" id="IPR001352">
    <property type="entry name" value="RNase_HII/HIII"/>
</dbReference>
<dbReference type="InterPro" id="IPR022898">
    <property type="entry name" value="RNase_HII"/>
</dbReference>
<evidence type="ECO:0000256" key="10">
    <source>
        <dbReference type="ARBA" id="ARBA00022723"/>
    </source>
</evidence>
<dbReference type="NCBIfam" id="NF000595">
    <property type="entry name" value="PRK00015.1-3"/>
    <property type="match status" value="1"/>
</dbReference>
<dbReference type="PANTHER" id="PTHR10954:SF18">
    <property type="entry name" value="RIBONUCLEASE HII"/>
    <property type="match status" value="1"/>
</dbReference>
<dbReference type="PROSITE" id="PS51975">
    <property type="entry name" value="RNASE_H_2"/>
    <property type="match status" value="1"/>
</dbReference>
<evidence type="ECO:0000256" key="2">
    <source>
        <dbReference type="ARBA" id="ARBA00001946"/>
    </source>
</evidence>
<evidence type="ECO:0000256" key="1">
    <source>
        <dbReference type="ARBA" id="ARBA00000077"/>
    </source>
</evidence>
<keyword evidence="9 14" id="KW-0540">Nuclease</keyword>
<dbReference type="SUPFAM" id="SSF53098">
    <property type="entry name" value="Ribonuclease H-like"/>
    <property type="match status" value="1"/>
</dbReference>
<dbReference type="STRING" id="1123384.AJ81_03750"/>
<keyword evidence="11 14" id="KW-0255">Endonuclease</keyword>
<dbReference type="InterPro" id="IPR012337">
    <property type="entry name" value="RNaseH-like_sf"/>
</dbReference>
<proteinExistence type="inferred from homology"/>
<organism evidence="18 19">
    <name type="scientific">Pseudothermotoga hypogea DSM 11164 = NBRC 106472</name>
    <dbReference type="NCBI Taxonomy" id="1123384"/>
    <lineage>
        <taxon>Bacteria</taxon>
        <taxon>Thermotogati</taxon>
        <taxon>Thermotogota</taxon>
        <taxon>Thermotogae</taxon>
        <taxon>Thermotogales</taxon>
        <taxon>Thermotogaceae</taxon>
        <taxon>Pseudothermotoga</taxon>
    </lineage>
</organism>
<dbReference type="RefSeq" id="WP_031505271.1">
    <property type="nucleotide sequence ID" value="NC_022795.1"/>
</dbReference>
<evidence type="ECO:0000256" key="8">
    <source>
        <dbReference type="ARBA" id="ARBA00022490"/>
    </source>
</evidence>
<dbReference type="GO" id="GO:0030145">
    <property type="term" value="F:manganese ion binding"/>
    <property type="evidence" value="ECO:0007669"/>
    <property type="project" value="UniProtKB-UniRule"/>
</dbReference>
<dbReference type="HAMAP" id="MF_00052_B">
    <property type="entry name" value="RNase_HII_B"/>
    <property type="match status" value="1"/>
</dbReference>
<evidence type="ECO:0000256" key="7">
    <source>
        <dbReference type="ARBA" id="ARBA00019179"/>
    </source>
</evidence>
<dbReference type="GO" id="GO:0006298">
    <property type="term" value="P:mismatch repair"/>
    <property type="evidence" value="ECO:0007669"/>
    <property type="project" value="TreeGrafter"/>
</dbReference>
<keyword evidence="19" id="KW-1185">Reference proteome</keyword>
<comment type="cofactor">
    <cofactor evidence="2">
        <name>Mg(2+)</name>
        <dbReference type="ChEBI" id="CHEBI:18420"/>
    </cofactor>
</comment>
<dbReference type="PANTHER" id="PTHR10954">
    <property type="entry name" value="RIBONUCLEASE H2 SUBUNIT A"/>
    <property type="match status" value="1"/>
</dbReference>
<evidence type="ECO:0000256" key="14">
    <source>
        <dbReference type="HAMAP-Rule" id="MF_00052"/>
    </source>
</evidence>
<feature type="binding site" evidence="14 15">
    <location>
        <position position="111"/>
    </location>
    <ligand>
        <name>a divalent metal cation</name>
        <dbReference type="ChEBI" id="CHEBI:60240"/>
    </ligand>
</feature>
<evidence type="ECO:0000256" key="6">
    <source>
        <dbReference type="ARBA" id="ARBA00012180"/>
    </source>
</evidence>
<gene>
    <name evidence="14" type="primary">rnhB</name>
    <name evidence="18" type="ORF">AJ81_03750</name>
</gene>
<name>A0A0X1KQL0_9THEM</name>
<dbReference type="GO" id="GO:0032299">
    <property type="term" value="C:ribonuclease H2 complex"/>
    <property type="evidence" value="ECO:0007669"/>
    <property type="project" value="TreeGrafter"/>
</dbReference>
<evidence type="ECO:0000313" key="19">
    <source>
        <dbReference type="Proteomes" id="UP000077469"/>
    </source>
</evidence>
<comment type="similarity">
    <text evidence="5 14 16">Belongs to the RNase HII family.</text>
</comment>
<evidence type="ECO:0000256" key="15">
    <source>
        <dbReference type="PROSITE-ProRule" id="PRU01319"/>
    </source>
</evidence>
<evidence type="ECO:0000256" key="3">
    <source>
        <dbReference type="ARBA" id="ARBA00004065"/>
    </source>
</evidence>
<dbReference type="GO" id="GO:0043137">
    <property type="term" value="P:DNA replication, removal of RNA primer"/>
    <property type="evidence" value="ECO:0007669"/>
    <property type="project" value="TreeGrafter"/>
</dbReference>
<dbReference type="Gene3D" id="3.30.420.10">
    <property type="entry name" value="Ribonuclease H-like superfamily/Ribonuclease H"/>
    <property type="match status" value="1"/>
</dbReference>
<keyword evidence="10 14" id="KW-0479">Metal-binding</keyword>
<feature type="domain" description="RNase H type-2" evidence="17">
    <location>
        <begin position="17"/>
        <end position="201"/>
    </location>
</feature>
<sequence length="226" mass="25592">MRRELFLFDEFYRSSFGTIIGVDEAGRGCIAGPVVAAAVVLLEPLDVYDSKQLSPGQRERLFEEIQKCAEVGVGIASEEEIDTYNILNATRIAMNRALENLHYPGAFVLVDGKSLKLSQQGTCVVKGDRKSASIAAASIVAKVTRDHLMEMFHERYPDYGFYKHKGYPTREHLENLRRYGPTEFHRLTFKPVLEMLTEELLAKIVSKDSQRFLSVLRKMNRLVSST</sequence>
<dbReference type="InterPro" id="IPR024567">
    <property type="entry name" value="RNase_HII/HIII_dom"/>
</dbReference>
<dbReference type="Pfam" id="PF01351">
    <property type="entry name" value="RNase_HII"/>
    <property type="match status" value="1"/>
</dbReference>
<evidence type="ECO:0000256" key="5">
    <source>
        <dbReference type="ARBA" id="ARBA00007383"/>
    </source>
</evidence>
<dbReference type="EC" id="3.1.26.4" evidence="6 14"/>
<dbReference type="PATRIC" id="fig|1123384.7.peg.732"/>
<feature type="binding site" evidence="14 15">
    <location>
        <position position="23"/>
    </location>
    <ligand>
        <name>a divalent metal cation</name>
        <dbReference type="ChEBI" id="CHEBI:60240"/>
    </ligand>
</feature>
<reference evidence="18 19" key="1">
    <citation type="submission" date="2014-01" db="EMBL/GenBank/DDBJ databases">
        <title>Genome sequencing of Thermotog hypogea.</title>
        <authorList>
            <person name="Zhang X."/>
            <person name="Alvare G."/>
            <person name="Fristensky B."/>
            <person name="Chen L."/>
            <person name="Suen T."/>
            <person name="Chen Q."/>
            <person name="Ma K."/>
        </authorList>
    </citation>
    <scope>NUCLEOTIDE SEQUENCE [LARGE SCALE GENOMIC DNA]</scope>
    <source>
        <strain evidence="18 19">DSM 11164</strain>
    </source>
</reference>
<dbReference type="Proteomes" id="UP000077469">
    <property type="component" value="Chromosome"/>
</dbReference>